<evidence type="ECO:0000313" key="1">
    <source>
        <dbReference type="EMBL" id="TMN21900.1"/>
    </source>
</evidence>
<gene>
    <name evidence="1" type="ORF">FFL34_07065</name>
</gene>
<organism evidence="1 2">
    <name type="scientific">Lentibacillus cibarius</name>
    <dbReference type="NCBI Taxonomy" id="2583219"/>
    <lineage>
        <taxon>Bacteria</taxon>
        <taxon>Bacillati</taxon>
        <taxon>Bacillota</taxon>
        <taxon>Bacilli</taxon>
        <taxon>Bacillales</taxon>
        <taxon>Bacillaceae</taxon>
        <taxon>Lentibacillus</taxon>
    </lineage>
</organism>
<name>A0A5S3QIZ2_9BACI</name>
<sequence length="322" mass="38060">MTVNKLDIYTMISKLMEDYDQFESLYITFKIPFSLKWIGPVDVKVNNVDVKINLNNHFKSEEEQRKTSGEYIIAGNAELIRERHGLLSYTELSVTFNTFNSDYDYVELSIASINKLLDVYKIYNPEEYHIQNIKKDDLLDGIQYSCLFQNRRPISGFLSFRGITSRTERIQVPKKASDYLSSNKSYSYWKLALANAKSRFYLEDYPMTIVEANIALESFIYEHIYERLKTRWRKKDIDNFLCKFNGKRHPSIHRVIKKMYIEVPLPNMKSYKMLDKQINKITEYRNHIVHGNRPPLISKEYAKEALDTLEHLIEESISSCVY</sequence>
<evidence type="ECO:0000313" key="2">
    <source>
        <dbReference type="Proteomes" id="UP000306980"/>
    </source>
</evidence>
<reference evidence="1 2" key="1">
    <citation type="submission" date="2019-05" db="EMBL/GenBank/DDBJ databases">
        <title>Genomic analysis of Lentibacillus sp. NKC220-2.</title>
        <authorList>
            <person name="Oh Y.J."/>
        </authorList>
    </citation>
    <scope>NUCLEOTIDE SEQUENCE [LARGE SCALE GENOMIC DNA]</scope>
    <source>
        <strain evidence="1 2">NKC220-2</strain>
    </source>
</reference>
<accession>A0A5S3QIZ2</accession>
<evidence type="ECO:0008006" key="3">
    <source>
        <dbReference type="Google" id="ProtNLM"/>
    </source>
</evidence>
<dbReference type="Proteomes" id="UP000306980">
    <property type="component" value="Unassembled WGS sequence"/>
</dbReference>
<dbReference type="RefSeq" id="WP_138602755.1">
    <property type="nucleotide sequence ID" value="NZ_VCIA01000001.1"/>
</dbReference>
<dbReference type="AlphaFoldDB" id="A0A5S3QIZ2"/>
<comment type="caution">
    <text evidence="1">The sequence shown here is derived from an EMBL/GenBank/DDBJ whole genome shotgun (WGS) entry which is preliminary data.</text>
</comment>
<proteinExistence type="predicted"/>
<protein>
    <recommendedName>
        <fullName evidence="3">Apea-like HEPN domain-containing protein</fullName>
    </recommendedName>
</protein>
<dbReference type="EMBL" id="VCIA01000001">
    <property type="protein sequence ID" value="TMN21900.1"/>
    <property type="molecule type" value="Genomic_DNA"/>
</dbReference>